<name>A0ABS9R8K8_9FIRM</name>
<dbReference type="InterPro" id="IPR022642">
    <property type="entry name" value="CheR_C"/>
</dbReference>
<dbReference type="InterPro" id="IPR029063">
    <property type="entry name" value="SAM-dependent_MTases_sf"/>
</dbReference>
<evidence type="ECO:0000256" key="4">
    <source>
        <dbReference type="ARBA" id="ARBA00022679"/>
    </source>
</evidence>
<sequence>MKQNAVDAAHIIYAKKQFNKEGGAMEIVKKENKSENEAFYVVGVGASAGGLEALQDFFKSMPDDSGCAFVVIQHLSPDYKSLMSELLARYTKMEVHVASDDEEVKPNHVYLIPPKKELTIHHGHLKLDEQNNINGINLAIDNFFRSLARDCGKYAIAIVLSGAGSDGSLGIRDIKEYGGMIMVQEPKTAAFNSMPLSSIATGLCDYVLPPGKMSKAMTGFIQHPYMHPDEANEQPLHKDTLSKILDVLKEYCHMDFSNYKENTLVRRMERRVSINQFHNLEEYLNYLSGSDQEKETLFKELLIGVTGFFRDAEAFDFIAKNVIPKMKAVNQTIRIWSVACSTGEEVYSIAMLLNEYLESNHLDYEIKIFATDIDRNALAVASQGIYSASVAMDIDPYLLKKYFTKQDSGYRINADIRKMIIFSAHNVLNDPPFSKLNMIICRNLFIYLKTHVQQELLYRFYYALNNSGYLFMGSSESIGEMNESFEVISRKWKIYRQKEDIRPTSNMIINANGLTEHFSSILRTSDYRNIDNHGIKVEKIVESAFSAMSPPSIIINDVDNIIYMGSDIHRILRFKPGVFSQNLYANLPGGLGLFVNGVVRRLHAGEDNVATMCASDIPEFEGKNILINGYTLTVAKTAFYLLTFEIKEAKKEEKFTYIDSNQEIGKRIMELEEELRISKENLQATIEELETTNEELQSSNEELVAANEELQSTNEELQSVNEELYTVNSEYQSKIDELTRLNTDLDNLLINVEVGAMYLDNDLKIRKLTPVVSKITHIMDMDIGRPISHLSLMDNYPNWQDDVRHVQKTLENVDKEIYEVDGKYWLVRIRPYRSEYNAVEGIIITFLEASDLRMMRSSSFEREGKIYWQRENCDVSMWRYDLKHETLWYPYIKDTNSNQRQFSVDDFMKRIHPDDVIHVRSAVDECISGGKNCIEIMYRYKGNDEVYEWIYIQLFVEKKRSDGTAEMIQGKMTILSDQ</sequence>
<dbReference type="InterPro" id="IPR013655">
    <property type="entry name" value="PAS_fold_3"/>
</dbReference>
<dbReference type="Pfam" id="PF01339">
    <property type="entry name" value="CheB_methylest"/>
    <property type="match status" value="1"/>
</dbReference>
<dbReference type="Pfam" id="PF13596">
    <property type="entry name" value="PAS_10"/>
    <property type="match status" value="1"/>
</dbReference>
<dbReference type="PANTHER" id="PTHR24422">
    <property type="entry name" value="CHEMOTAXIS PROTEIN METHYLTRANSFERASE"/>
    <property type="match status" value="1"/>
</dbReference>
<dbReference type="SUPFAM" id="SSF52738">
    <property type="entry name" value="Methylesterase CheB, C-terminal domain"/>
    <property type="match status" value="1"/>
</dbReference>
<keyword evidence="3" id="KW-0489">Methyltransferase</keyword>
<accession>A0ABS9R8K8</accession>
<evidence type="ECO:0000313" key="10">
    <source>
        <dbReference type="EMBL" id="MCH4286002.1"/>
    </source>
</evidence>
<gene>
    <name evidence="10" type="ORF">LQE99_12810</name>
</gene>
<proteinExistence type="predicted"/>
<dbReference type="EC" id="2.1.1.80" evidence="2"/>
<keyword evidence="6" id="KW-0378">Hydrolase</keyword>
<dbReference type="SUPFAM" id="SSF53335">
    <property type="entry name" value="S-adenosyl-L-methionine-dependent methyltransferases"/>
    <property type="match status" value="1"/>
</dbReference>
<dbReference type="SUPFAM" id="SSF47757">
    <property type="entry name" value="Chemotaxis receptor methyltransferase CheR, N-terminal domain"/>
    <property type="match status" value="1"/>
</dbReference>
<dbReference type="PRINTS" id="PR00996">
    <property type="entry name" value="CHERMTFRASE"/>
</dbReference>
<dbReference type="InterPro" id="IPR036804">
    <property type="entry name" value="CheR_N_sf"/>
</dbReference>
<evidence type="ECO:0000256" key="6">
    <source>
        <dbReference type="PROSITE-ProRule" id="PRU00050"/>
    </source>
</evidence>
<dbReference type="CDD" id="cd16434">
    <property type="entry name" value="CheB-CheR_fusion"/>
    <property type="match status" value="1"/>
</dbReference>
<keyword evidence="6" id="KW-0145">Chemotaxis</keyword>
<dbReference type="EMBL" id="JAKVPQ010000010">
    <property type="protein sequence ID" value="MCH4286002.1"/>
    <property type="molecule type" value="Genomic_DNA"/>
</dbReference>
<dbReference type="Gene3D" id="3.30.450.20">
    <property type="entry name" value="PAS domain"/>
    <property type="match status" value="2"/>
</dbReference>
<evidence type="ECO:0000259" key="8">
    <source>
        <dbReference type="PROSITE" id="PS50122"/>
    </source>
</evidence>
<protein>
    <recommendedName>
        <fullName evidence="2">protein-glutamate O-methyltransferase</fullName>
        <ecNumber evidence="2">2.1.1.80</ecNumber>
    </recommendedName>
</protein>
<dbReference type="InterPro" id="IPR000673">
    <property type="entry name" value="Sig_transdc_resp-reg_Me-estase"/>
</dbReference>
<keyword evidence="7" id="KW-0175">Coiled coil</keyword>
<feature type="domain" description="CheR-type methyltransferase" evidence="9">
    <location>
        <begin position="229"/>
        <end position="500"/>
    </location>
</feature>
<dbReference type="Pfam" id="PF08447">
    <property type="entry name" value="PAS_3"/>
    <property type="match status" value="1"/>
</dbReference>
<keyword evidence="5" id="KW-0949">S-adenosyl-L-methionine</keyword>
<comment type="caution">
    <text evidence="10">The sequence shown here is derived from an EMBL/GenBank/DDBJ whole genome shotgun (WGS) entry which is preliminary data.</text>
</comment>
<dbReference type="InterPro" id="IPR022641">
    <property type="entry name" value="CheR_N"/>
</dbReference>
<feature type="active site" evidence="6">
    <location>
        <position position="166"/>
    </location>
</feature>
<dbReference type="Proteomes" id="UP001202402">
    <property type="component" value="Unassembled WGS sequence"/>
</dbReference>
<dbReference type="RefSeq" id="WP_158552267.1">
    <property type="nucleotide sequence ID" value="NZ_JAKVPQ010000010.1"/>
</dbReference>
<dbReference type="Gene3D" id="3.40.50.150">
    <property type="entry name" value="Vaccinia Virus protein VP39"/>
    <property type="match status" value="1"/>
</dbReference>
<evidence type="ECO:0000313" key="11">
    <source>
        <dbReference type="Proteomes" id="UP001202402"/>
    </source>
</evidence>
<feature type="active site" evidence="6">
    <location>
        <position position="47"/>
    </location>
</feature>
<keyword evidence="4" id="KW-0808">Transferase</keyword>
<dbReference type="InterPro" id="IPR000780">
    <property type="entry name" value="CheR_MeTrfase"/>
</dbReference>
<feature type="active site" evidence="6">
    <location>
        <position position="74"/>
    </location>
</feature>
<evidence type="ECO:0000256" key="2">
    <source>
        <dbReference type="ARBA" id="ARBA00012534"/>
    </source>
</evidence>
<evidence type="ECO:0000256" key="5">
    <source>
        <dbReference type="ARBA" id="ARBA00022691"/>
    </source>
</evidence>
<keyword evidence="11" id="KW-1185">Reference proteome</keyword>
<dbReference type="Pfam" id="PF03705">
    <property type="entry name" value="CheR_N"/>
    <property type="match status" value="1"/>
</dbReference>
<dbReference type="PROSITE" id="PS50122">
    <property type="entry name" value="CHEB"/>
    <property type="match status" value="1"/>
</dbReference>
<reference evidence="10 11" key="1">
    <citation type="submission" date="2022-02" db="EMBL/GenBank/DDBJ databases">
        <title>Genome of Erysipelotrichaceae sp. nov. NSJ-176 isolated from human feces.</title>
        <authorList>
            <person name="Abdugheni R."/>
        </authorList>
    </citation>
    <scope>NUCLEOTIDE SEQUENCE [LARGE SCALE GENOMIC DNA]</scope>
    <source>
        <strain evidence="10 11">NSJ-176</strain>
    </source>
</reference>
<dbReference type="Pfam" id="PF01739">
    <property type="entry name" value="CheR"/>
    <property type="match status" value="1"/>
</dbReference>
<feature type="domain" description="CheB-type methylesterase" evidence="8">
    <location>
        <begin position="35"/>
        <end position="224"/>
    </location>
</feature>
<dbReference type="InterPro" id="IPR035909">
    <property type="entry name" value="CheB_C"/>
</dbReference>
<dbReference type="PROSITE" id="PS50123">
    <property type="entry name" value="CHER"/>
    <property type="match status" value="1"/>
</dbReference>
<feature type="coiled-coil region" evidence="7">
    <location>
        <begin position="661"/>
        <end position="748"/>
    </location>
</feature>
<dbReference type="SMART" id="SM00138">
    <property type="entry name" value="MeTrc"/>
    <property type="match status" value="1"/>
</dbReference>
<evidence type="ECO:0000259" key="9">
    <source>
        <dbReference type="PROSITE" id="PS50123"/>
    </source>
</evidence>
<dbReference type="InterPro" id="IPR050903">
    <property type="entry name" value="Bact_Chemotaxis_MeTrfase"/>
</dbReference>
<evidence type="ECO:0000256" key="7">
    <source>
        <dbReference type="SAM" id="Coils"/>
    </source>
</evidence>
<dbReference type="Gene3D" id="1.10.155.10">
    <property type="entry name" value="Chemotaxis receptor methyltransferase CheR, N-terminal domain"/>
    <property type="match status" value="1"/>
</dbReference>
<organism evidence="10 11">
    <name type="scientific">Amedibacillus hominis</name>
    <dbReference type="NCBI Taxonomy" id="2897776"/>
    <lineage>
        <taxon>Bacteria</taxon>
        <taxon>Bacillati</taxon>
        <taxon>Bacillota</taxon>
        <taxon>Erysipelotrichia</taxon>
        <taxon>Erysipelotrichales</taxon>
        <taxon>Erysipelotrichaceae</taxon>
        <taxon>Amedibacillus</taxon>
    </lineage>
</organism>
<evidence type="ECO:0000256" key="3">
    <source>
        <dbReference type="ARBA" id="ARBA00022603"/>
    </source>
</evidence>
<dbReference type="Gene3D" id="3.40.50.180">
    <property type="entry name" value="Methylesterase CheB, C-terminal domain"/>
    <property type="match status" value="1"/>
</dbReference>
<evidence type="ECO:0000256" key="1">
    <source>
        <dbReference type="ARBA" id="ARBA00001541"/>
    </source>
</evidence>
<comment type="catalytic activity">
    <reaction evidence="1">
        <text>L-glutamyl-[protein] + S-adenosyl-L-methionine = [protein]-L-glutamate 5-O-methyl ester + S-adenosyl-L-homocysteine</text>
        <dbReference type="Rhea" id="RHEA:24452"/>
        <dbReference type="Rhea" id="RHEA-COMP:10208"/>
        <dbReference type="Rhea" id="RHEA-COMP:10311"/>
        <dbReference type="ChEBI" id="CHEBI:29973"/>
        <dbReference type="ChEBI" id="CHEBI:57856"/>
        <dbReference type="ChEBI" id="CHEBI:59789"/>
        <dbReference type="ChEBI" id="CHEBI:82795"/>
        <dbReference type="EC" id="2.1.1.80"/>
    </reaction>
</comment>